<dbReference type="PaxDb" id="29760-VIT_16s0013g00590.t01"/>
<evidence type="ECO:0000313" key="10">
    <source>
        <dbReference type="EMBL" id="RVW98114.1"/>
    </source>
</evidence>
<dbReference type="FunFam" id="2.60.40.420:FF:000003">
    <property type="entry name" value="Blue copper"/>
    <property type="match status" value="1"/>
</dbReference>
<dbReference type="InterPro" id="IPR039391">
    <property type="entry name" value="Phytocyanin-like"/>
</dbReference>
<evidence type="ECO:0000256" key="3">
    <source>
        <dbReference type="ARBA" id="ARBA00023180"/>
    </source>
</evidence>
<dbReference type="Gene3D" id="2.60.40.420">
    <property type="entry name" value="Cupredoxins - blue copper proteins"/>
    <property type="match status" value="1"/>
</dbReference>
<dbReference type="Proteomes" id="UP000009183">
    <property type="component" value="Chromosome 16"/>
</dbReference>
<feature type="compositionally biased region" description="Low complexity" evidence="4">
    <location>
        <begin position="124"/>
        <end position="138"/>
    </location>
</feature>
<dbReference type="Pfam" id="PF02298">
    <property type="entry name" value="Cu_bind_like"/>
    <property type="match status" value="1"/>
</dbReference>
<keyword evidence="5" id="KW-1133">Transmembrane helix</keyword>
<dbReference type="Proteomes" id="UP000288805">
    <property type="component" value="Unassembled WGS sequence"/>
</dbReference>
<name>A0A438DV38_VITVI</name>
<dbReference type="InterPro" id="IPR003245">
    <property type="entry name" value="Phytocyanin_dom"/>
</dbReference>
<evidence type="ECO:0000259" key="7">
    <source>
        <dbReference type="PROSITE" id="PS51485"/>
    </source>
</evidence>
<feature type="signal peptide" evidence="6">
    <location>
        <begin position="1"/>
        <end position="22"/>
    </location>
</feature>
<dbReference type="OrthoDB" id="581242at2759"/>
<gene>
    <name evidence="9" type="primary">BCP_13</name>
    <name evidence="10" type="synonym">BCP_0</name>
    <name evidence="8" type="ordered locus">VIT_16s0013g00590</name>
    <name evidence="10" type="ORF">CK203_031941</name>
    <name evidence="9" type="ORF">CK203_096141</name>
</gene>
<reference evidence="9 12" key="3">
    <citation type="journal article" date="2018" name="PLoS Genet.">
        <title>Population sequencing reveals clonal diversity and ancestral inbreeding in the grapevine cultivar Chardonnay.</title>
        <authorList>
            <person name="Roach M.J."/>
            <person name="Johnson D.L."/>
            <person name="Bohlmann J."/>
            <person name="van Vuuren H.J."/>
            <person name="Jones S.J."/>
            <person name="Pretorius I.S."/>
            <person name="Schmidt S.A."/>
            <person name="Borneman A.R."/>
        </authorList>
    </citation>
    <scope>NUCLEOTIDE SEQUENCE [LARGE SCALE GENOMIC DNA]</scope>
    <source>
        <strain evidence="12">cv. Chardonnay</strain>
        <strain evidence="9">I10V1</strain>
        <tissue evidence="9">Leaf</tissue>
    </source>
</reference>
<dbReference type="KEGG" id="vvi:100252930"/>
<organism evidence="9 12">
    <name type="scientific">Vitis vinifera</name>
    <name type="common">Grape</name>
    <dbReference type="NCBI Taxonomy" id="29760"/>
    <lineage>
        <taxon>Eukaryota</taxon>
        <taxon>Viridiplantae</taxon>
        <taxon>Streptophyta</taxon>
        <taxon>Embryophyta</taxon>
        <taxon>Tracheophyta</taxon>
        <taxon>Spermatophyta</taxon>
        <taxon>Magnoliopsida</taxon>
        <taxon>eudicotyledons</taxon>
        <taxon>Gunneridae</taxon>
        <taxon>Pentapetalae</taxon>
        <taxon>rosids</taxon>
        <taxon>Vitales</taxon>
        <taxon>Vitaceae</taxon>
        <taxon>Viteae</taxon>
        <taxon>Vitis</taxon>
    </lineage>
</organism>
<dbReference type="InterPro" id="IPR008972">
    <property type="entry name" value="Cupredoxin"/>
</dbReference>
<dbReference type="PANTHER" id="PTHR33021:SF70">
    <property type="entry name" value="PHYTOCYANIN DOMAIN-CONTAINING PROTEIN"/>
    <property type="match status" value="1"/>
</dbReference>
<dbReference type="AlphaFoldDB" id="A0A438DV38"/>
<protein>
    <submittedName>
        <fullName evidence="9">Blue copper protein</fullName>
    </submittedName>
</protein>
<evidence type="ECO:0000313" key="11">
    <source>
        <dbReference type="Proteomes" id="UP000009183"/>
    </source>
</evidence>
<reference evidence="11" key="1">
    <citation type="journal article" date="2007" name="Nature">
        <title>The grapevine genome sequence suggests ancestral hexaploidization in major angiosperm phyla.</title>
        <authorList>
            <consortium name="The French-Italian Public Consortium for Grapevine Genome Characterization."/>
            <person name="Jaillon O."/>
            <person name="Aury J.-M."/>
            <person name="Noel B."/>
            <person name="Policriti A."/>
            <person name="Clepet C."/>
            <person name="Casagrande A."/>
            <person name="Choisne N."/>
            <person name="Aubourg S."/>
            <person name="Vitulo N."/>
            <person name="Jubin C."/>
            <person name="Vezzi A."/>
            <person name="Legeai F."/>
            <person name="Hugueney P."/>
            <person name="Dasilva C."/>
            <person name="Horner D."/>
            <person name="Mica E."/>
            <person name="Jublot D."/>
            <person name="Poulain J."/>
            <person name="Bruyere C."/>
            <person name="Billault A."/>
            <person name="Segurens B."/>
            <person name="Gouyvenoux M."/>
            <person name="Ugarte E."/>
            <person name="Cattonaro F."/>
            <person name="Anthouard V."/>
            <person name="Vico V."/>
            <person name="Del Fabbro C."/>
            <person name="Alaux M."/>
            <person name="Di Gaspero G."/>
            <person name="Dumas V."/>
            <person name="Felice N."/>
            <person name="Paillard S."/>
            <person name="Juman I."/>
            <person name="Moroldo M."/>
            <person name="Scalabrin S."/>
            <person name="Canaguier A."/>
            <person name="Le Clainche I."/>
            <person name="Malacrida G."/>
            <person name="Durand E."/>
            <person name="Pesole G."/>
            <person name="Laucou V."/>
            <person name="Chatelet P."/>
            <person name="Merdinoglu D."/>
            <person name="Delledonne M."/>
            <person name="Pezzotti M."/>
            <person name="Lecharny A."/>
            <person name="Scarpelli C."/>
            <person name="Artiguenave F."/>
            <person name="Pe M.E."/>
            <person name="Valle G."/>
            <person name="Morgante M."/>
            <person name="Caboche M."/>
            <person name="Adam-Blondon A.-F."/>
            <person name="Weissenbach J."/>
            <person name="Quetier F."/>
            <person name="Wincker P."/>
        </authorList>
    </citation>
    <scope>NUCLEOTIDE SEQUENCE [LARGE SCALE GENOMIC DNA]</scope>
    <source>
        <strain evidence="11">cv. Pinot noir / PN40024</strain>
    </source>
</reference>
<evidence type="ECO:0000256" key="6">
    <source>
        <dbReference type="SAM" id="SignalP"/>
    </source>
</evidence>
<dbReference type="SMR" id="A0A438DV38"/>
<keyword evidence="5" id="KW-0472">Membrane</keyword>
<evidence type="ECO:0000256" key="5">
    <source>
        <dbReference type="SAM" id="Phobius"/>
    </source>
</evidence>
<feature type="transmembrane region" description="Helical" evidence="5">
    <location>
        <begin position="159"/>
        <end position="181"/>
    </location>
</feature>
<evidence type="ECO:0000313" key="12">
    <source>
        <dbReference type="Proteomes" id="UP000288805"/>
    </source>
</evidence>
<keyword evidence="2" id="KW-0186">Copper</keyword>
<dbReference type="SUPFAM" id="SSF49503">
    <property type="entry name" value="Cupredoxins"/>
    <property type="match status" value="1"/>
</dbReference>
<dbReference type="EMBL" id="QGNW01000095">
    <property type="protein sequence ID" value="RVW98114.1"/>
    <property type="molecule type" value="Genomic_DNA"/>
</dbReference>
<reference evidence="8" key="2">
    <citation type="submission" date="2011-05" db="EMBL/GenBank/DDBJ databases">
        <title>High quality assembly and annotation of grapevine genome.</title>
        <authorList>
            <person name="Vitulo N."/>
            <person name="Olivier J."/>
            <person name="Forcato C."/>
            <person name="Albiero A."/>
            <person name="D'Angelo M."/>
            <person name="Zimbello R."/>
            <person name="Schiavon R."/>
            <person name="Rigobello C."/>
            <person name="Policriti A."/>
            <person name="Clepet C."/>
            <person name="Casagrande A."/>
            <person name="Choisne N."/>
            <person name="Vezzi A."/>
            <person name="Hugueney P."/>
            <person name="Horner D."/>
            <person name="Mica E."/>
            <person name="Cattonaro F."/>
            <person name="Del Fabbro C."/>
            <person name="Alaux M."/>
            <person name="Di Gaspero G."/>
            <person name="Scalabrin S."/>
            <person name="Pesole G."/>
            <person name="Delledonne M."/>
            <person name="Pezzotti M."/>
            <person name="Pe E.M."/>
            <person name="Caboche M."/>
            <person name="Adam-Blondon A.-F."/>
            <person name="Weissenbach J."/>
            <person name="Quetier F."/>
            <person name="Wincker P."/>
            <person name="Morgante M."/>
            <person name="Valle G."/>
        </authorList>
    </citation>
    <scope>NUCLEOTIDE SEQUENCE</scope>
</reference>
<dbReference type="GO" id="GO:0009055">
    <property type="term" value="F:electron transfer activity"/>
    <property type="evidence" value="ECO:0007669"/>
    <property type="project" value="InterPro"/>
</dbReference>
<evidence type="ECO:0000313" key="9">
    <source>
        <dbReference type="EMBL" id="RVW39376.1"/>
    </source>
</evidence>
<evidence type="ECO:0000256" key="1">
    <source>
        <dbReference type="ARBA" id="ARBA00022723"/>
    </source>
</evidence>
<feature type="region of interest" description="Disordered" evidence="4">
    <location>
        <begin position="123"/>
        <end position="150"/>
    </location>
</feature>
<dbReference type="CDD" id="cd04216">
    <property type="entry name" value="Phytocyanin"/>
    <property type="match status" value="1"/>
</dbReference>
<dbReference type="EMBL" id="QGNW01001487">
    <property type="protein sequence ID" value="RVW39376.1"/>
    <property type="molecule type" value="Genomic_DNA"/>
</dbReference>
<dbReference type="PROSITE" id="PS51485">
    <property type="entry name" value="PHYTOCYANIN"/>
    <property type="match status" value="1"/>
</dbReference>
<evidence type="ECO:0000313" key="8">
    <source>
        <dbReference type="EMBL" id="CBI38573.3"/>
    </source>
</evidence>
<accession>A0A438DV38</accession>
<feature type="domain" description="Phytocyanin" evidence="7">
    <location>
        <begin position="24"/>
        <end position="122"/>
    </location>
</feature>
<dbReference type="eggNOG" id="ENOG502RZX5">
    <property type="taxonomic scope" value="Eukaryota"/>
</dbReference>
<keyword evidence="5" id="KW-0812">Transmembrane</keyword>
<dbReference type="HOGENOM" id="CLU_058719_2_5_1"/>
<evidence type="ECO:0000256" key="2">
    <source>
        <dbReference type="ARBA" id="ARBA00023008"/>
    </source>
</evidence>
<feature type="chain" id="PRO_5003106365" evidence="6">
    <location>
        <begin position="23"/>
        <end position="182"/>
    </location>
</feature>
<dbReference type="OMA" id="LTHAGDW"/>
<evidence type="ECO:0000256" key="4">
    <source>
        <dbReference type="SAM" id="MobiDB-lite"/>
    </source>
</evidence>
<dbReference type="PANTHER" id="PTHR33021">
    <property type="entry name" value="BLUE COPPER PROTEIN"/>
    <property type="match status" value="1"/>
</dbReference>
<proteinExistence type="predicted"/>
<accession>D7U759</accession>
<keyword evidence="6" id="KW-0732">Signal</keyword>
<dbReference type="EMBL" id="FN596738">
    <property type="protein sequence ID" value="CBI38573.3"/>
    <property type="molecule type" value="Genomic_DNA"/>
</dbReference>
<dbReference type="GO" id="GO:0046872">
    <property type="term" value="F:metal ion binding"/>
    <property type="evidence" value="ECO:0007669"/>
    <property type="project" value="UniProtKB-KW"/>
</dbReference>
<dbReference type="Gramene" id="Vitis16g00350.t01">
    <property type="protein sequence ID" value="Vitis16g00350.t01.CDS"/>
    <property type="gene ID" value="Vitis16g00350"/>
</dbReference>
<sequence>MGKGVVLGCVLVVLGFALTCSAATFYTVGDSSGWDISTDLDTWAKDKKFIVGDVLLFQYSSSNSVNEVTEESFKGCNMTDTLQTSSNGNTSIPLNRPGERYFVCGNKLHCLGGMKLQVNVQKDPAASPAGAPEASEGSLPRPSSKNNNPAAAIPDSTGFINGGMVSLLSAFLGSMATLLWIL</sequence>
<keyword evidence="11" id="KW-1185">Reference proteome</keyword>
<keyword evidence="1" id="KW-0479">Metal-binding</keyword>
<keyword evidence="3" id="KW-0325">Glycoprotein</keyword>